<dbReference type="Pfam" id="PF00481">
    <property type="entry name" value="PP2C"/>
    <property type="match status" value="1"/>
</dbReference>
<evidence type="ECO:0000256" key="1">
    <source>
        <dbReference type="SAM" id="SignalP"/>
    </source>
</evidence>
<organism evidence="3">
    <name type="scientific">Fagus sylvatica</name>
    <name type="common">Beechnut</name>
    <dbReference type="NCBI Taxonomy" id="28930"/>
    <lineage>
        <taxon>Eukaryota</taxon>
        <taxon>Viridiplantae</taxon>
        <taxon>Streptophyta</taxon>
        <taxon>Embryophyta</taxon>
        <taxon>Tracheophyta</taxon>
        <taxon>Spermatophyta</taxon>
        <taxon>Magnoliopsida</taxon>
        <taxon>eudicotyledons</taxon>
        <taxon>Gunneridae</taxon>
        <taxon>Pentapetalae</taxon>
        <taxon>rosids</taxon>
        <taxon>fabids</taxon>
        <taxon>Fagales</taxon>
        <taxon>Fagaceae</taxon>
        <taxon>Fagus</taxon>
    </lineage>
</organism>
<dbReference type="EMBL" id="OIVN01000694">
    <property type="protein sequence ID" value="SPC84213.1"/>
    <property type="molecule type" value="Genomic_DNA"/>
</dbReference>
<sequence>MEAVKILLCVVALFLLGNSYAEPTSCGAYYNQGGAPAVIENPLCSSWVLSRDFFGNHTVNCHLAAGTIKGPDEDSKDQFFCDLDLQIPFRGENGFTKDVKVGMVAIFDHHGVEEATKMAAKLLKNYFLVHVFFLRDETYAHNKFMGLLSTKEAHDMVFLELNLVKELDQLDLKIGRSSQLVKSPKTSSVGSKQDHVPGCVATIALMMKGQILVANGCNSKALLCKKVISYYVKDQEGVQIDLSAKVARKYHPRIDSERTGYGIAGGLIQRYGNWASNVTDWQPLSDVYGHLALVSNEIFEFLNEQDVCDVLSDKYFKTSKVTAPFSCKFLIGWEPNDASCIVETVFRNSEYKLAVAYFENRKGTAYDGGLVSFFEECYKARSSFNFSAAVVPLRSTGFIKERVIKKKAFPDLQLYVSN</sequence>
<name>A0A2N9FAJ0_FAGSY</name>
<feature type="domain" description="PPM-type phosphatase" evidence="2">
    <location>
        <begin position="96"/>
        <end position="227"/>
    </location>
</feature>
<feature type="chain" id="PRO_5014958126" description="PPM-type phosphatase domain-containing protein" evidence="1">
    <location>
        <begin position="22"/>
        <end position="418"/>
    </location>
</feature>
<dbReference type="SUPFAM" id="SSF81606">
    <property type="entry name" value="PP2C-like"/>
    <property type="match status" value="1"/>
</dbReference>
<dbReference type="Gene3D" id="3.60.40.10">
    <property type="entry name" value="PPM-type phosphatase domain"/>
    <property type="match status" value="1"/>
</dbReference>
<protein>
    <recommendedName>
        <fullName evidence="2">PPM-type phosphatase domain-containing protein</fullName>
    </recommendedName>
</protein>
<keyword evidence="1" id="KW-0732">Signal</keyword>
<accession>A0A2N9FAJ0</accession>
<evidence type="ECO:0000259" key="2">
    <source>
        <dbReference type="Pfam" id="PF00481"/>
    </source>
</evidence>
<evidence type="ECO:0000313" key="3">
    <source>
        <dbReference type="EMBL" id="SPC84213.1"/>
    </source>
</evidence>
<gene>
    <name evidence="3" type="ORF">FSB_LOCUS12095</name>
</gene>
<reference evidence="3" key="1">
    <citation type="submission" date="2018-02" db="EMBL/GenBank/DDBJ databases">
        <authorList>
            <person name="Cohen D.B."/>
            <person name="Kent A.D."/>
        </authorList>
    </citation>
    <scope>NUCLEOTIDE SEQUENCE</scope>
</reference>
<dbReference type="InterPro" id="IPR036457">
    <property type="entry name" value="PPM-type-like_dom_sf"/>
</dbReference>
<dbReference type="AlphaFoldDB" id="A0A2N9FAJ0"/>
<feature type="signal peptide" evidence="1">
    <location>
        <begin position="1"/>
        <end position="21"/>
    </location>
</feature>
<dbReference type="InterPro" id="IPR001932">
    <property type="entry name" value="PPM-type_phosphatase-like_dom"/>
</dbReference>
<proteinExistence type="predicted"/>